<protein>
    <recommendedName>
        <fullName evidence="3">TSCPD domain-containing protein</fullName>
    </recommendedName>
</protein>
<gene>
    <name evidence="1" type="ORF">DSCW_06650</name>
</gene>
<proteinExistence type="predicted"/>
<evidence type="ECO:0000313" key="2">
    <source>
        <dbReference type="Proteomes" id="UP000427769"/>
    </source>
</evidence>
<name>A0A5K7YXA2_9BACT</name>
<dbReference type="Proteomes" id="UP000427769">
    <property type="component" value="Chromosome"/>
</dbReference>
<keyword evidence="2" id="KW-1185">Reference proteome</keyword>
<evidence type="ECO:0008006" key="3">
    <source>
        <dbReference type="Google" id="ProtNLM"/>
    </source>
</evidence>
<dbReference type="AlphaFoldDB" id="A0A5K7YXA2"/>
<accession>A0A5K7YXA2</accession>
<sequence>MAEVDIYAGICGFKTVVSSEDKGGYKAIINLESECPNWRSFNEILGGKEINVMAELFKDRKTGTLNSQVFDVALKTIPHISCPVISGVLKAMEVCTGLALPKGATITFR</sequence>
<dbReference type="InterPro" id="IPR054227">
    <property type="entry name" value="DUF6951"/>
</dbReference>
<dbReference type="KEGG" id="dwd:DSCW_06650"/>
<organism evidence="1 2">
    <name type="scientific">Desulfosarcina widdelii</name>
    <dbReference type="NCBI Taxonomy" id="947919"/>
    <lineage>
        <taxon>Bacteria</taxon>
        <taxon>Pseudomonadati</taxon>
        <taxon>Thermodesulfobacteriota</taxon>
        <taxon>Desulfobacteria</taxon>
        <taxon>Desulfobacterales</taxon>
        <taxon>Desulfosarcinaceae</taxon>
        <taxon>Desulfosarcina</taxon>
    </lineage>
</organism>
<dbReference type="Pfam" id="PF22263">
    <property type="entry name" value="DUF6951"/>
    <property type="match status" value="1"/>
</dbReference>
<evidence type="ECO:0000313" key="1">
    <source>
        <dbReference type="EMBL" id="BBO73248.1"/>
    </source>
</evidence>
<dbReference type="EMBL" id="AP021875">
    <property type="protein sequence ID" value="BBO73248.1"/>
    <property type="molecule type" value="Genomic_DNA"/>
</dbReference>
<reference evidence="1 2" key="1">
    <citation type="submission" date="2019-11" db="EMBL/GenBank/DDBJ databases">
        <title>Comparative genomics of hydrocarbon-degrading Desulfosarcina strains.</title>
        <authorList>
            <person name="Watanabe M."/>
            <person name="Kojima H."/>
            <person name="Fukui M."/>
        </authorList>
    </citation>
    <scope>NUCLEOTIDE SEQUENCE [LARGE SCALE GENOMIC DNA]</scope>
    <source>
        <strain evidence="1 2">PP31</strain>
    </source>
</reference>
<dbReference type="RefSeq" id="WP_155302373.1">
    <property type="nucleotide sequence ID" value="NZ_AP021875.1"/>
</dbReference>
<dbReference type="OrthoDB" id="1807880at2"/>